<comment type="caution">
    <text evidence="1">The sequence shown here is derived from an EMBL/GenBank/DDBJ whole genome shotgun (WGS) entry which is preliminary data.</text>
</comment>
<dbReference type="RefSeq" id="WP_219876095.1">
    <property type="nucleotide sequence ID" value="NZ_JAHYXK010000002.1"/>
</dbReference>
<reference evidence="1 2" key="1">
    <citation type="journal article" date="2016" name="Int. J. Syst. Evol. Microbiol.">
        <title>Pontibacter aydingkolensis sp. nov., isolated from soil of a salt lake.</title>
        <authorList>
            <person name="Osman G."/>
            <person name="Zhang T."/>
            <person name="Lou K."/>
            <person name="Gao Y."/>
            <person name="Chang W."/>
            <person name="Lin Q."/>
            <person name="Yang H.M."/>
            <person name="Huo X.D."/>
            <person name="Wang N."/>
        </authorList>
    </citation>
    <scope>NUCLEOTIDE SEQUENCE [LARGE SCALE GENOMIC DNA]</scope>
    <source>
        <strain evidence="1 2">KACC 19255</strain>
    </source>
</reference>
<keyword evidence="2" id="KW-1185">Reference proteome</keyword>
<accession>A0ABS7CR75</accession>
<sequence length="245" mass="28619">MNTLLQTPNTIKPYTGRTIEVKVDLESEYYYSQCEYRPFDHTKYRKGLSVEVNGRTFASLKHLKDYSNYLLTNSNSGNWVGVRLNKIATNHFKGLFKLANVEVDSFKDLVLWKAEWPAMPRRIGSWSGVMFIRENLPDMQVFTVEGLITAISNILHPFAPSKIQGMIQHLKRWSNLPKEYTEEQILRVMKGEPEEVVFKGQEMYDWHGERVAKYYQENGYEAVYDGEFFMSMKKKSSDVDEPLPF</sequence>
<dbReference type="EMBL" id="JAHYXK010000002">
    <property type="protein sequence ID" value="MBW7466216.1"/>
    <property type="molecule type" value="Genomic_DNA"/>
</dbReference>
<evidence type="ECO:0000313" key="1">
    <source>
        <dbReference type="EMBL" id="MBW7466216.1"/>
    </source>
</evidence>
<evidence type="ECO:0000313" key="2">
    <source>
        <dbReference type="Proteomes" id="UP000813018"/>
    </source>
</evidence>
<protein>
    <submittedName>
        <fullName evidence="1">Uncharacterized protein</fullName>
    </submittedName>
</protein>
<dbReference type="Proteomes" id="UP000813018">
    <property type="component" value="Unassembled WGS sequence"/>
</dbReference>
<organism evidence="1 2">
    <name type="scientific">Pontibacter aydingkolensis</name>
    <dbReference type="NCBI Taxonomy" id="1911536"/>
    <lineage>
        <taxon>Bacteria</taxon>
        <taxon>Pseudomonadati</taxon>
        <taxon>Bacteroidota</taxon>
        <taxon>Cytophagia</taxon>
        <taxon>Cytophagales</taxon>
        <taxon>Hymenobacteraceae</taxon>
        <taxon>Pontibacter</taxon>
    </lineage>
</organism>
<name>A0ABS7CR75_9BACT</name>
<gene>
    <name evidence="1" type="ORF">K0O23_03990</name>
</gene>
<proteinExistence type="predicted"/>